<dbReference type="PANTHER" id="PTHR10272:SF13">
    <property type="entry name" value="POLY(ETHYLENE TEREPHTHALATE) HYDROLASE"/>
    <property type="match status" value="1"/>
</dbReference>
<organism evidence="7 8">
    <name type="scientific">Waterburya agarophytonicola KI4</name>
    <dbReference type="NCBI Taxonomy" id="2874699"/>
    <lineage>
        <taxon>Bacteria</taxon>
        <taxon>Bacillati</taxon>
        <taxon>Cyanobacteriota</taxon>
        <taxon>Cyanophyceae</taxon>
        <taxon>Pleurocapsales</taxon>
        <taxon>Hyellaceae</taxon>
        <taxon>Waterburya</taxon>
        <taxon>Waterburya agarophytonicola</taxon>
    </lineage>
</organism>
<evidence type="ECO:0000259" key="6">
    <source>
        <dbReference type="Pfam" id="PF12740"/>
    </source>
</evidence>
<dbReference type="AlphaFoldDB" id="A0A964FMB2"/>
<dbReference type="RefSeq" id="WP_229642886.1">
    <property type="nucleotide sequence ID" value="NZ_JADWDC010000113.1"/>
</dbReference>
<evidence type="ECO:0000256" key="3">
    <source>
        <dbReference type="ARBA" id="ARBA00023098"/>
    </source>
</evidence>
<dbReference type="GO" id="GO:0016042">
    <property type="term" value="P:lipid catabolic process"/>
    <property type="evidence" value="ECO:0007669"/>
    <property type="project" value="UniProtKB-KW"/>
</dbReference>
<feature type="domain" description="DUF1400" evidence="5">
    <location>
        <begin position="23"/>
        <end position="150"/>
    </location>
</feature>
<dbReference type="EMBL" id="JADWDC010000113">
    <property type="protein sequence ID" value="MCC0179788.1"/>
    <property type="molecule type" value="Genomic_DNA"/>
</dbReference>
<evidence type="ECO:0000256" key="4">
    <source>
        <dbReference type="SAM" id="SignalP"/>
    </source>
</evidence>
<keyword evidence="1 7" id="KW-0378">Hydrolase</keyword>
<evidence type="ECO:0000313" key="7">
    <source>
        <dbReference type="EMBL" id="MCC0179788.1"/>
    </source>
</evidence>
<dbReference type="InterPro" id="IPR029058">
    <property type="entry name" value="AB_hydrolase_fold"/>
</dbReference>
<protein>
    <submittedName>
        <fullName evidence="7">Alpha/beta hydrolase</fullName>
    </submittedName>
</protein>
<dbReference type="InterPro" id="IPR010802">
    <property type="entry name" value="DUF1400"/>
</dbReference>
<evidence type="ECO:0000313" key="8">
    <source>
        <dbReference type="Proteomes" id="UP000729733"/>
    </source>
</evidence>
<dbReference type="Pfam" id="PF12740">
    <property type="entry name" value="PETase"/>
    <property type="match status" value="1"/>
</dbReference>
<feature type="chain" id="PRO_5037270130" evidence="4">
    <location>
        <begin position="24"/>
        <end position="535"/>
    </location>
</feature>
<keyword evidence="2" id="KW-0442">Lipid degradation</keyword>
<dbReference type="Gene3D" id="3.40.50.1820">
    <property type="entry name" value="alpha/beta hydrolase"/>
    <property type="match status" value="1"/>
</dbReference>
<gene>
    <name evidence="7" type="ORF">I4641_22865</name>
</gene>
<keyword evidence="4" id="KW-0732">Signal</keyword>
<comment type="caution">
    <text evidence="7">The sequence shown here is derived from an EMBL/GenBank/DDBJ whole genome shotgun (WGS) entry which is preliminary data.</text>
</comment>
<feature type="domain" description="PET hydrolase/cutinase-like" evidence="6">
    <location>
        <begin position="227"/>
        <end position="336"/>
    </location>
</feature>
<dbReference type="PANTHER" id="PTHR10272">
    <property type="entry name" value="PLATELET-ACTIVATING FACTOR ACETYLHYDROLASE"/>
    <property type="match status" value="1"/>
</dbReference>
<evidence type="ECO:0000256" key="1">
    <source>
        <dbReference type="ARBA" id="ARBA00022801"/>
    </source>
</evidence>
<dbReference type="Pfam" id="PF07176">
    <property type="entry name" value="DUF1400"/>
    <property type="match status" value="1"/>
</dbReference>
<evidence type="ECO:0000256" key="2">
    <source>
        <dbReference type="ARBA" id="ARBA00022963"/>
    </source>
</evidence>
<sequence length="535" mass="59957">MIKPLISLILGISTALLSISATAAERIAFSFSFFGEFYIQVEDLDTFIKTGKISKELAYYLNRLPPEQVARLSELLSTPVDFNPLTIAKFSNSTVGEIVIKNIGKGIRTKTNRNGFFALRSAIIAAAFDSQGLTIINLLHEFPLETIYVDISVLDRYIDRGRAILENRQAVDNIFFQKIINTSDFREIEADLFQSGQYTWQKKTLTYENPHRKQAGYFDLYLPQKKRSSLIIISHGVASNRQTFDYLGEHLASHGFSVAIVEHDNISLNKFDRFLSGKESFPKPNNLISQPLDITYLLDSLEQESKLNSALQNKIDLQQVGIIGHSFGGYTSLALAGGKLIADSESGKCQTEDYQNVLLDLSSLAKCTFNNFSSVDRQLKDPRIKAAIAINPMAGIFGRKGISSINIPTMFISGTHDLFMPPLTEQIQPFSWLNEDIDKYLVLVKPGTHFSFLREGLGVLPVPDDIVGISPSQAYPAIEALTTIFFKAHLDRQPKYIKYLESDSLKLIDLDAFQLSIMRSISNIQLQQLLKNSQE</sequence>
<dbReference type="SUPFAM" id="SSF53474">
    <property type="entry name" value="alpha/beta-Hydrolases"/>
    <property type="match status" value="1"/>
</dbReference>
<feature type="signal peptide" evidence="4">
    <location>
        <begin position="1"/>
        <end position="23"/>
    </location>
</feature>
<dbReference type="GO" id="GO:0003847">
    <property type="term" value="F:1-alkyl-2-acetylglycerophosphocholine esterase activity"/>
    <property type="evidence" value="ECO:0007669"/>
    <property type="project" value="TreeGrafter"/>
</dbReference>
<keyword evidence="3" id="KW-0443">Lipid metabolism</keyword>
<dbReference type="InterPro" id="IPR041127">
    <property type="entry name" value="PET_hydrolase/cutinase-like"/>
</dbReference>
<accession>A0A964FMB2</accession>
<dbReference type="Proteomes" id="UP000729733">
    <property type="component" value="Unassembled WGS sequence"/>
</dbReference>
<reference evidence="7" key="1">
    <citation type="journal article" date="2021" name="Antonie Van Leeuwenhoek">
        <title>Draft genome and description of Waterburya agarophytonicola gen. nov. sp. nov. (Pleurocapsales, Cyanobacteria): a seaweed symbiont.</title>
        <authorList>
            <person name="Bonthond G."/>
            <person name="Shalygin S."/>
            <person name="Bayer T."/>
            <person name="Weinberger F."/>
        </authorList>
    </citation>
    <scope>NUCLEOTIDE SEQUENCE</scope>
    <source>
        <strain evidence="7">KI4</strain>
    </source>
</reference>
<proteinExistence type="predicted"/>
<keyword evidence="8" id="KW-1185">Reference proteome</keyword>
<name>A0A964FMB2_9CYAN</name>
<evidence type="ECO:0000259" key="5">
    <source>
        <dbReference type="Pfam" id="PF07176"/>
    </source>
</evidence>